<evidence type="ECO:0000313" key="1">
    <source>
        <dbReference type="EMBL" id="ERT60811.1"/>
    </source>
</evidence>
<evidence type="ECO:0000313" key="2">
    <source>
        <dbReference type="Proteomes" id="UP000017090"/>
    </source>
</evidence>
<dbReference type="EMBL" id="AWXA01000014">
    <property type="protein sequence ID" value="ERT60811.1"/>
    <property type="molecule type" value="Genomic_DNA"/>
</dbReference>
<proteinExistence type="predicted"/>
<accession>U7UNG7</accession>
<dbReference type="AlphaFoldDB" id="U7UNG7"/>
<name>U7UNG7_9FIRM</name>
<dbReference type="PATRIC" id="fig|1111454.3.peg.739"/>
<comment type="caution">
    <text evidence="1">The sequence shown here is derived from an EMBL/GenBank/DDBJ whole genome shotgun (WGS) entry which is preliminary data.</text>
</comment>
<reference evidence="1 2" key="1">
    <citation type="submission" date="2013-09" db="EMBL/GenBank/DDBJ databases">
        <authorList>
            <person name="Durkin A.S."/>
            <person name="Haft D.R."/>
            <person name="McCorrison J."/>
            <person name="Torralba M."/>
            <person name="Gillis M."/>
            <person name="Haft D.H."/>
            <person name="Methe B."/>
            <person name="Sutton G."/>
            <person name="Nelson K.E."/>
        </authorList>
    </citation>
    <scope>NUCLEOTIDE SEQUENCE [LARGE SCALE GENOMIC DNA]</scope>
    <source>
        <strain evidence="1 2">BV3C16-1</strain>
    </source>
</reference>
<sequence>MYSLAVRNEAARERLADRSIWWTFHLAENLLTGGEKTTADCFRCRAQAVL</sequence>
<gene>
    <name evidence="1" type="ORF">HMPREF1250_0229</name>
</gene>
<keyword evidence="2" id="KW-1185">Reference proteome</keyword>
<dbReference type="Proteomes" id="UP000017090">
    <property type="component" value="Unassembled WGS sequence"/>
</dbReference>
<protein>
    <submittedName>
        <fullName evidence="1">Uncharacterized protein</fullName>
    </submittedName>
</protein>
<organism evidence="1 2">
    <name type="scientific">Megasphaera vaginalis</name>
    <name type="common">ex Srinivasan et al. 2021</name>
    <dbReference type="NCBI Taxonomy" id="1111454"/>
    <lineage>
        <taxon>Bacteria</taxon>
        <taxon>Bacillati</taxon>
        <taxon>Bacillota</taxon>
        <taxon>Negativicutes</taxon>
        <taxon>Veillonellales</taxon>
        <taxon>Veillonellaceae</taxon>
        <taxon>Megasphaera</taxon>
    </lineage>
</organism>